<feature type="transmembrane region" description="Helical" evidence="1">
    <location>
        <begin position="55"/>
        <end position="77"/>
    </location>
</feature>
<dbReference type="EMBL" id="SMKU01000473">
    <property type="protein sequence ID" value="TDD63748.1"/>
    <property type="molecule type" value="Genomic_DNA"/>
</dbReference>
<keyword evidence="1" id="KW-0812">Transmembrane</keyword>
<evidence type="ECO:0000313" key="2">
    <source>
        <dbReference type="EMBL" id="TDD63748.1"/>
    </source>
</evidence>
<name>A0A4R4ZWS7_9ACTN</name>
<keyword evidence="1" id="KW-0472">Membrane</keyword>
<accession>A0A4R4ZWS7</accession>
<feature type="transmembrane region" description="Helical" evidence="1">
    <location>
        <begin position="115"/>
        <end position="136"/>
    </location>
</feature>
<evidence type="ECO:0000313" key="3">
    <source>
        <dbReference type="Proteomes" id="UP000294513"/>
    </source>
</evidence>
<keyword evidence="1" id="KW-1133">Transmembrane helix</keyword>
<reference evidence="2 3" key="1">
    <citation type="submission" date="2019-03" db="EMBL/GenBank/DDBJ databases">
        <title>Draft genome sequences of novel Actinobacteria.</title>
        <authorList>
            <person name="Sahin N."/>
            <person name="Ay H."/>
            <person name="Saygin H."/>
        </authorList>
    </citation>
    <scope>NUCLEOTIDE SEQUENCE [LARGE SCALE GENOMIC DNA]</scope>
    <source>
        <strain evidence="2 3">H3C3</strain>
    </source>
</reference>
<protein>
    <submittedName>
        <fullName evidence="2">DUF1761 domain-containing protein</fullName>
    </submittedName>
</protein>
<keyword evidence="3" id="KW-1185">Reference proteome</keyword>
<proteinExistence type="predicted"/>
<evidence type="ECO:0000256" key="1">
    <source>
        <dbReference type="SAM" id="Phobius"/>
    </source>
</evidence>
<organism evidence="2 3">
    <name type="scientific">Actinomadura rubrisoli</name>
    <dbReference type="NCBI Taxonomy" id="2530368"/>
    <lineage>
        <taxon>Bacteria</taxon>
        <taxon>Bacillati</taxon>
        <taxon>Actinomycetota</taxon>
        <taxon>Actinomycetes</taxon>
        <taxon>Streptosporangiales</taxon>
        <taxon>Thermomonosporaceae</taxon>
        <taxon>Actinomadura</taxon>
    </lineage>
</organism>
<dbReference type="InterPro" id="IPR013879">
    <property type="entry name" value="DUF1761"/>
</dbReference>
<comment type="caution">
    <text evidence="2">The sequence shown here is derived from an EMBL/GenBank/DDBJ whole genome shotgun (WGS) entry which is preliminary data.</text>
</comment>
<dbReference type="AlphaFoldDB" id="A0A4R4ZWS7"/>
<sequence>MSALTDPGDVNYLAVTVAAVTRLPIAGLWHSPIMFGTYWERDVGLSAEQMRRRRLPALFVLAFATSLAGAFVLALLLGRDAGLAAGALAGLLTGLCVAAGALLSSMAFEARPPRLIAIDVGFHTVVFTVIGAVIGAW</sequence>
<gene>
    <name evidence="2" type="ORF">E1298_43265</name>
</gene>
<dbReference type="Pfam" id="PF08570">
    <property type="entry name" value="DUF1761"/>
    <property type="match status" value="1"/>
</dbReference>
<feature type="transmembrane region" description="Helical" evidence="1">
    <location>
        <begin position="83"/>
        <end position="103"/>
    </location>
</feature>
<dbReference type="OrthoDB" id="333057at2"/>
<dbReference type="Proteomes" id="UP000294513">
    <property type="component" value="Unassembled WGS sequence"/>
</dbReference>
<feature type="transmembrane region" description="Helical" evidence="1">
    <location>
        <begin position="12"/>
        <end position="35"/>
    </location>
</feature>